<proteinExistence type="predicted"/>
<reference evidence="8 9" key="1">
    <citation type="submission" date="2018-08" db="EMBL/GenBank/DDBJ databases">
        <title>Aphanomyces genome sequencing and annotation.</title>
        <authorList>
            <person name="Minardi D."/>
            <person name="Oidtmann B."/>
            <person name="Van Der Giezen M."/>
            <person name="Studholme D.J."/>
        </authorList>
    </citation>
    <scope>NUCLEOTIDE SEQUENCE [LARGE SCALE GENOMIC DNA]</scope>
    <source>
        <strain evidence="6 9">197901</strain>
        <strain evidence="5 11">D2</strain>
        <strain evidence="7 13">FDL457</strain>
        <strain evidence="4 8">SA</strain>
        <strain evidence="3 12">Si</strain>
        <strain evidence="2 10">Yx</strain>
    </source>
</reference>
<organism evidence="2 10">
    <name type="scientific">Aphanomyces astaci</name>
    <name type="common">Crayfish plague agent</name>
    <dbReference type="NCBI Taxonomy" id="112090"/>
    <lineage>
        <taxon>Eukaryota</taxon>
        <taxon>Sar</taxon>
        <taxon>Stramenopiles</taxon>
        <taxon>Oomycota</taxon>
        <taxon>Saprolegniomycetes</taxon>
        <taxon>Saprolegniales</taxon>
        <taxon>Verrucalvaceae</taxon>
        <taxon>Aphanomyces</taxon>
    </lineage>
</organism>
<dbReference type="EMBL" id="QUTB01006189">
    <property type="protein sequence ID" value="RHY51194.1"/>
    <property type="molecule type" value="Genomic_DNA"/>
</dbReference>
<evidence type="ECO:0000256" key="1">
    <source>
        <dbReference type="SAM" id="Phobius"/>
    </source>
</evidence>
<evidence type="ECO:0000313" key="5">
    <source>
        <dbReference type="EMBL" id="RHY72100.1"/>
    </source>
</evidence>
<feature type="transmembrane region" description="Helical" evidence="1">
    <location>
        <begin position="53"/>
        <end position="78"/>
    </location>
</feature>
<feature type="transmembrane region" description="Helical" evidence="1">
    <location>
        <begin position="184"/>
        <end position="206"/>
    </location>
</feature>
<dbReference type="Proteomes" id="UP000283543">
    <property type="component" value="Unassembled WGS sequence"/>
</dbReference>
<evidence type="ECO:0000313" key="13">
    <source>
        <dbReference type="Proteomes" id="UP000286510"/>
    </source>
</evidence>
<dbReference type="Proteomes" id="UP000266196">
    <property type="component" value="Unassembled WGS sequence"/>
</dbReference>
<evidence type="ECO:0000313" key="10">
    <source>
        <dbReference type="Proteomes" id="UP000266239"/>
    </source>
</evidence>
<name>A0A397B099_APHAT</name>
<accession>A0A397B099</accession>
<feature type="transmembrane region" description="Helical" evidence="1">
    <location>
        <begin position="90"/>
        <end position="113"/>
    </location>
</feature>
<evidence type="ECO:0000313" key="8">
    <source>
        <dbReference type="Proteomes" id="UP000265716"/>
    </source>
</evidence>
<evidence type="ECO:0000313" key="4">
    <source>
        <dbReference type="EMBL" id="RHY68595.1"/>
    </source>
</evidence>
<dbReference type="VEuPathDB" id="FungiDB:H257_03705"/>
<dbReference type="AlphaFoldDB" id="A0A397B099"/>
<evidence type="ECO:0000313" key="6">
    <source>
        <dbReference type="EMBL" id="RHZ12843.1"/>
    </source>
</evidence>
<evidence type="ECO:0000313" key="12">
    <source>
        <dbReference type="Proteomes" id="UP000283543"/>
    </source>
</evidence>
<keyword evidence="1" id="KW-0812">Transmembrane</keyword>
<gene>
    <name evidence="2" type="ORF">DYB25_003762</name>
    <name evidence="7" type="ORF">DYB26_000625</name>
    <name evidence="5" type="ORF">DYB30_000248</name>
    <name evidence="6" type="ORF">DYB31_008906</name>
    <name evidence="3" type="ORF">DYB34_007346</name>
    <name evidence="4" type="ORF">DYB38_001427</name>
</gene>
<evidence type="ECO:0000313" key="3">
    <source>
        <dbReference type="EMBL" id="RHY51194.1"/>
    </source>
</evidence>
<dbReference type="Proteomes" id="UP000286510">
    <property type="component" value="Unassembled WGS sequence"/>
</dbReference>
<evidence type="ECO:0000313" key="9">
    <source>
        <dbReference type="Proteomes" id="UP000266196"/>
    </source>
</evidence>
<feature type="transmembrane region" description="Helical" evidence="1">
    <location>
        <begin position="134"/>
        <end position="153"/>
    </location>
</feature>
<sequence>MIIRQLHGTTEETEPVAMLLPYTLALTMSAGMSLATCFTVFKWTNVMRDAGHGTMFMVFASEGLWSLLSLARMVGVYINNRLSTLEYGPILHMTISSEIFFNTTSLWFMAVAYEIQRRALNARSVQSSRVAMTWYTTVIFGLTLVMHITMTLLELLDVKIPITANNGDVEMQHLVDHVLNYMTWFTWGTRSVSVVFAGLVALWLYWQRARVSFHRLPTALMWIVSLFFVLNMPYLVQHTLRDVGVIEPNESPMLTSALKCATFLHGAIISVIMGQAVGGFDVFFHVSRQFGGAKHLEFFVFSESQSVIRY</sequence>
<dbReference type="Proteomes" id="UP000265716">
    <property type="component" value="Unassembled WGS sequence"/>
</dbReference>
<evidence type="ECO:0000313" key="7">
    <source>
        <dbReference type="EMBL" id="RHZ22720.1"/>
    </source>
</evidence>
<protein>
    <recommendedName>
        <fullName evidence="14">Intimal thickness related receptor IRP domain-containing protein</fullName>
    </recommendedName>
</protein>
<evidence type="ECO:0000313" key="11">
    <source>
        <dbReference type="Proteomes" id="UP000266643"/>
    </source>
</evidence>
<dbReference type="EMBL" id="QUTD01003615">
    <property type="protein sequence ID" value="RHY72100.1"/>
    <property type="molecule type" value="Genomic_DNA"/>
</dbReference>
<keyword evidence="1" id="KW-0472">Membrane</keyword>
<evidence type="ECO:0000313" key="2">
    <source>
        <dbReference type="EMBL" id="RHY13287.1"/>
    </source>
</evidence>
<dbReference type="Proteomes" id="UP000266643">
    <property type="component" value="Unassembled WGS sequence"/>
</dbReference>
<evidence type="ECO:0008006" key="14">
    <source>
        <dbReference type="Google" id="ProtNLM"/>
    </source>
</evidence>
<dbReference type="EMBL" id="QUTE01010634">
    <property type="protein sequence ID" value="RHZ12843.1"/>
    <property type="molecule type" value="Genomic_DNA"/>
</dbReference>
<dbReference type="EMBL" id="QUTA01005961">
    <property type="protein sequence ID" value="RHY13287.1"/>
    <property type="molecule type" value="Genomic_DNA"/>
</dbReference>
<dbReference type="EMBL" id="QUTF01012593">
    <property type="protein sequence ID" value="RHZ22720.1"/>
    <property type="molecule type" value="Genomic_DNA"/>
</dbReference>
<feature type="transmembrane region" description="Helical" evidence="1">
    <location>
        <begin position="20"/>
        <end position="41"/>
    </location>
</feature>
<dbReference type="Proteomes" id="UP000266239">
    <property type="component" value="Unassembled WGS sequence"/>
</dbReference>
<keyword evidence="1" id="KW-1133">Transmembrane helix</keyword>
<dbReference type="EMBL" id="QUTC01003731">
    <property type="protein sequence ID" value="RHY68595.1"/>
    <property type="molecule type" value="Genomic_DNA"/>
</dbReference>
<feature type="transmembrane region" description="Helical" evidence="1">
    <location>
        <begin position="256"/>
        <end position="284"/>
    </location>
</feature>
<comment type="caution">
    <text evidence="2">The sequence shown here is derived from an EMBL/GenBank/DDBJ whole genome shotgun (WGS) entry which is preliminary data.</text>
</comment>
<feature type="transmembrane region" description="Helical" evidence="1">
    <location>
        <begin position="218"/>
        <end position="236"/>
    </location>
</feature>